<dbReference type="Proteomes" id="UP000801428">
    <property type="component" value="Unassembled WGS sequence"/>
</dbReference>
<sequence length="143" mass="15668">MHMQEDGQSAGGTSESTSPKSQKSSTMRVVYIVIDTCYATLVDFDQGKGTTRIDSVHTTSQAANGRAKKIMFARSRPGDRCHIDQDRILEEIKDGMYAGIGIGEEPSACYARKCEVEAKPVDLEDDGSSENDEDHDGEDWNMG</sequence>
<name>A0A9P4W9G0_CURKU</name>
<feature type="region of interest" description="Disordered" evidence="1">
    <location>
        <begin position="120"/>
        <end position="143"/>
    </location>
</feature>
<reference evidence="2" key="1">
    <citation type="submission" date="2019-04" db="EMBL/GenBank/DDBJ databases">
        <title>Sequencing of skin fungus with MAO and IRED activity.</title>
        <authorList>
            <person name="Marsaioli A.J."/>
            <person name="Bonatto J.M.C."/>
            <person name="Reis Junior O."/>
        </authorList>
    </citation>
    <scope>NUCLEOTIDE SEQUENCE</scope>
    <source>
        <strain evidence="2">30M1</strain>
    </source>
</reference>
<evidence type="ECO:0000313" key="3">
    <source>
        <dbReference type="Proteomes" id="UP000801428"/>
    </source>
</evidence>
<dbReference type="EMBL" id="SWKU01000008">
    <property type="protein sequence ID" value="KAF3004040.1"/>
    <property type="molecule type" value="Genomic_DNA"/>
</dbReference>
<organism evidence="2 3">
    <name type="scientific">Curvularia kusanoi</name>
    <name type="common">Cochliobolus kusanoi</name>
    <dbReference type="NCBI Taxonomy" id="90978"/>
    <lineage>
        <taxon>Eukaryota</taxon>
        <taxon>Fungi</taxon>
        <taxon>Dikarya</taxon>
        <taxon>Ascomycota</taxon>
        <taxon>Pezizomycotina</taxon>
        <taxon>Dothideomycetes</taxon>
        <taxon>Pleosporomycetidae</taxon>
        <taxon>Pleosporales</taxon>
        <taxon>Pleosporineae</taxon>
        <taxon>Pleosporaceae</taxon>
        <taxon>Curvularia</taxon>
    </lineage>
</organism>
<comment type="caution">
    <text evidence="2">The sequence shown here is derived from an EMBL/GenBank/DDBJ whole genome shotgun (WGS) entry which is preliminary data.</text>
</comment>
<gene>
    <name evidence="2" type="ORF">E8E13_001117</name>
</gene>
<keyword evidence="3" id="KW-1185">Reference proteome</keyword>
<feature type="compositionally biased region" description="Low complexity" evidence="1">
    <location>
        <begin position="13"/>
        <end position="25"/>
    </location>
</feature>
<proteinExistence type="predicted"/>
<dbReference type="AlphaFoldDB" id="A0A9P4W9G0"/>
<feature type="region of interest" description="Disordered" evidence="1">
    <location>
        <begin position="1"/>
        <end position="25"/>
    </location>
</feature>
<evidence type="ECO:0000313" key="2">
    <source>
        <dbReference type="EMBL" id="KAF3004040.1"/>
    </source>
</evidence>
<evidence type="ECO:0000256" key="1">
    <source>
        <dbReference type="SAM" id="MobiDB-lite"/>
    </source>
</evidence>
<accession>A0A9P4W9G0</accession>
<protein>
    <submittedName>
        <fullName evidence="2">Uncharacterized protein</fullName>
    </submittedName>
</protein>
<feature type="compositionally biased region" description="Acidic residues" evidence="1">
    <location>
        <begin position="123"/>
        <end position="143"/>
    </location>
</feature>
<dbReference type="OrthoDB" id="3766329at2759"/>